<sequence>MECTFVSVSPQSDFPIQNLPFGVYSVKEEPARVGVAIGDYVLDLPALSELGLFAHIDGLENSHEVFSKGYLNDFMALGRPVWRAVRRQLQEFLSDDSHPVRRQADKALVCVELSK</sequence>
<dbReference type="Proteomes" id="UP001140096">
    <property type="component" value="Unassembled WGS sequence"/>
</dbReference>
<organism evidence="1 2">
    <name type="scientific">Coemansia furcata</name>
    <dbReference type="NCBI Taxonomy" id="417177"/>
    <lineage>
        <taxon>Eukaryota</taxon>
        <taxon>Fungi</taxon>
        <taxon>Fungi incertae sedis</taxon>
        <taxon>Zoopagomycota</taxon>
        <taxon>Kickxellomycotina</taxon>
        <taxon>Kickxellomycetes</taxon>
        <taxon>Kickxellales</taxon>
        <taxon>Kickxellaceae</taxon>
        <taxon>Coemansia</taxon>
    </lineage>
</organism>
<protein>
    <submittedName>
        <fullName evidence="1">Uncharacterized protein</fullName>
    </submittedName>
</protein>
<reference evidence="1" key="1">
    <citation type="submission" date="2022-07" db="EMBL/GenBank/DDBJ databases">
        <title>Phylogenomic reconstructions and comparative analyses of Kickxellomycotina fungi.</title>
        <authorList>
            <person name="Reynolds N.K."/>
            <person name="Stajich J.E."/>
            <person name="Barry K."/>
            <person name="Grigoriev I.V."/>
            <person name="Crous P."/>
            <person name="Smith M.E."/>
        </authorList>
    </citation>
    <scope>NUCLEOTIDE SEQUENCE</scope>
    <source>
        <strain evidence="1">CBS 102833</strain>
    </source>
</reference>
<keyword evidence="2" id="KW-1185">Reference proteome</keyword>
<evidence type="ECO:0000313" key="2">
    <source>
        <dbReference type="Proteomes" id="UP001140096"/>
    </source>
</evidence>
<dbReference type="EMBL" id="JANBUP010001754">
    <property type="protein sequence ID" value="KAJ2803764.1"/>
    <property type="molecule type" value="Genomic_DNA"/>
</dbReference>
<accession>A0ACC1L9A6</accession>
<proteinExistence type="predicted"/>
<feature type="non-terminal residue" evidence="1">
    <location>
        <position position="115"/>
    </location>
</feature>
<evidence type="ECO:0000313" key="1">
    <source>
        <dbReference type="EMBL" id="KAJ2803764.1"/>
    </source>
</evidence>
<name>A0ACC1L9A6_9FUNG</name>
<gene>
    <name evidence="1" type="ORF">H4S07_004388</name>
</gene>
<comment type="caution">
    <text evidence="1">The sequence shown here is derived from an EMBL/GenBank/DDBJ whole genome shotgun (WGS) entry which is preliminary data.</text>
</comment>